<organism evidence="2 3">
    <name type="scientific">Planomonospora parontospora</name>
    <dbReference type="NCBI Taxonomy" id="58119"/>
    <lineage>
        <taxon>Bacteria</taxon>
        <taxon>Bacillati</taxon>
        <taxon>Actinomycetota</taxon>
        <taxon>Actinomycetes</taxon>
        <taxon>Streptosporangiales</taxon>
        <taxon>Streptosporangiaceae</taxon>
        <taxon>Planomonospora</taxon>
    </lineage>
</organism>
<dbReference type="Proteomes" id="UP000627984">
    <property type="component" value="Unassembled WGS sequence"/>
</dbReference>
<gene>
    <name evidence="2" type="ORF">GCM10010126_38390</name>
</gene>
<reference evidence="2" key="1">
    <citation type="journal article" date="2014" name="Int. J. Syst. Evol. Microbiol.">
        <title>Complete genome sequence of Corynebacterium casei LMG S-19264T (=DSM 44701T), isolated from a smear-ripened cheese.</title>
        <authorList>
            <consortium name="US DOE Joint Genome Institute (JGI-PGF)"/>
            <person name="Walter F."/>
            <person name="Albersmeier A."/>
            <person name="Kalinowski J."/>
            <person name="Ruckert C."/>
        </authorList>
    </citation>
    <scope>NUCLEOTIDE SEQUENCE</scope>
    <source>
        <strain evidence="2">JCM 3093</strain>
    </source>
</reference>
<proteinExistence type="predicted"/>
<feature type="compositionally biased region" description="Polar residues" evidence="1">
    <location>
        <begin position="1"/>
        <end position="18"/>
    </location>
</feature>
<evidence type="ECO:0000256" key="1">
    <source>
        <dbReference type="SAM" id="MobiDB-lite"/>
    </source>
</evidence>
<dbReference type="AlphaFoldDB" id="A0AA37BIE1"/>
<feature type="region of interest" description="Disordered" evidence="1">
    <location>
        <begin position="1"/>
        <end position="64"/>
    </location>
</feature>
<accession>A0AA37BIE1</accession>
<dbReference type="EMBL" id="BMQD01000011">
    <property type="protein sequence ID" value="GGK75559.1"/>
    <property type="molecule type" value="Genomic_DNA"/>
</dbReference>
<protein>
    <submittedName>
        <fullName evidence="2">Uncharacterized protein</fullName>
    </submittedName>
</protein>
<comment type="caution">
    <text evidence="2">The sequence shown here is derived from an EMBL/GenBank/DDBJ whole genome shotgun (WGS) entry which is preliminary data.</text>
</comment>
<name>A0AA37BIE1_9ACTN</name>
<evidence type="ECO:0000313" key="2">
    <source>
        <dbReference type="EMBL" id="GGK75559.1"/>
    </source>
</evidence>
<evidence type="ECO:0000313" key="3">
    <source>
        <dbReference type="Proteomes" id="UP000627984"/>
    </source>
</evidence>
<reference evidence="2" key="2">
    <citation type="submission" date="2022-09" db="EMBL/GenBank/DDBJ databases">
        <authorList>
            <person name="Sun Q."/>
            <person name="Ohkuma M."/>
        </authorList>
    </citation>
    <scope>NUCLEOTIDE SEQUENCE</scope>
    <source>
        <strain evidence="2">JCM 3093</strain>
    </source>
</reference>
<sequence>MTPIRQTQRVRATVTHTTPGAGRTIHDSPGASGRPDDGPQGTQDGPEDAENDSEGISTPPARGG</sequence>